<gene>
    <name evidence="4" type="primary">sufB</name>
    <name evidence="4" type="ORF">ACFLIM_09290</name>
</gene>
<name>A0ABW7A7P1_9ACTN</name>
<dbReference type="InterPro" id="IPR045595">
    <property type="entry name" value="SufBD_N"/>
</dbReference>
<dbReference type="Proteomes" id="UP001603978">
    <property type="component" value="Unassembled WGS sequence"/>
</dbReference>
<dbReference type="SUPFAM" id="SSF101960">
    <property type="entry name" value="Stabilizer of iron transporter SufD"/>
    <property type="match status" value="1"/>
</dbReference>
<reference evidence="4 5" key="1">
    <citation type="submission" date="2024-10" db="EMBL/GenBank/DDBJ databases">
        <authorList>
            <person name="Topkara A.R."/>
            <person name="Saygin H."/>
        </authorList>
    </citation>
    <scope>NUCLEOTIDE SEQUENCE [LARGE SCALE GENOMIC DNA]</scope>
    <source>
        <strain evidence="4 5">M3C6</strain>
    </source>
</reference>
<proteinExistence type="inferred from homology"/>
<dbReference type="PANTHER" id="PTHR30508:SF1">
    <property type="entry name" value="UPF0051 PROTEIN ABCI8, CHLOROPLASTIC-RELATED"/>
    <property type="match status" value="1"/>
</dbReference>
<feature type="domain" description="SUF system FeS cluster assembly SufBD core" evidence="2">
    <location>
        <begin position="207"/>
        <end position="441"/>
    </location>
</feature>
<feature type="domain" description="SUF system FeS cluster assembly SufBD N-terminal" evidence="3">
    <location>
        <begin position="142"/>
        <end position="204"/>
    </location>
</feature>
<dbReference type="EMBL" id="JBICRM010000004">
    <property type="protein sequence ID" value="MFG1703377.1"/>
    <property type="molecule type" value="Genomic_DNA"/>
</dbReference>
<dbReference type="Pfam" id="PF19295">
    <property type="entry name" value="SufBD_N"/>
    <property type="match status" value="1"/>
</dbReference>
<dbReference type="InterPro" id="IPR000825">
    <property type="entry name" value="SUF_FeS_clus_asmbl_SufBD_core"/>
</dbReference>
<dbReference type="PANTHER" id="PTHR30508">
    <property type="entry name" value="FES CLUSTER ASSEMBLY PROTEIN SUF"/>
    <property type="match status" value="1"/>
</dbReference>
<keyword evidence="5" id="KW-1185">Reference proteome</keyword>
<protein>
    <submittedName>
        <fullName evidence="4">Fe-S cluster assembly protein SufB</fullName>
    </submittedName>
</protein>
<evidence type="ECO:0000259" key="2">
    <source>
        <dbReference type="Pfam" id="PF01458"/>
    </source>
</evidence>
<comment type="similarity">
    <text evidence="1">Belongs to the iron-sulfur cluster assembly SufBD family.</text>
</comment>
<organism evidence="4 5">
    <name type="scientific">Nonomuraea marmarensis</name>
    <dbReference type="NCBI Taxonomy" id="3351344"/>
    <lineage>
        <taxon>Bacteria</taxon>
        <taxon>Bacillati</taxon>
        <taxon>Actinomycetota</taxon>
        <taxon>Actinomycetes</taxon>
        <taxon>Streptosporangiales</taxon>
        <taxon>Streptosporangiaceae</taxon>
        <taxon>Nonomuraea</taxon>
    </lineage>
</organism>
<sequence length="470" mass="52311">MTVTDRPELEGLGNYKFGWADPDAAGAAAKRGLSEEVVRNISGLKNEPEWMLDLRLKGLRLFDRKPLPTWGSDLTAIDFDNIKYFVRSTEKQAASWDELPADIKNTYDKLGIPEAEKQRLIAGVAAQYESEVVYHKIREDLEEKGVIFLDTDTGLKEHPEIFQEYFGSIIPVGDNKFAALNTAVWSGGSFIYVPPNVEVEIPLQAYFRINTENMGQFERTLIIVDENSYVHYVEGCTAPIYSSDSLHSAVVEIIVKKNARCRYTTIQNWSNNVYNLVTKRAVAYEGATMEWIDGNIGSKVTMKYPAVYLMGQHAKGETLSVAFAGEGQHQDAGSKMVHLAPNTSSTVISKSVARGGGRTSYRGLVQIEEGAHGSASTVKCDALLVDQISRSDTYPYVDVREDDVKMGHEATVSKVSEDQLFYLMSRGLDEDEAMAMIVRGFVEPIARELPMEYALELNRLIELQMEGAVG</sequence>
<evidence type="ECO:0000313" key="5">
    <source>
        <dbReference type="Proteomes" id="UP001603978"/>
    </source>
</evidence>
<dbReference type="RefSeq" id="WP_393164035.1">
    <property type="nucleotide sequence ID" value="NZ_JBICRM010000004.1"/>
</dbReference>
<evidence type="ECO:0000313" key="4">
    <source>
        <dbReference type="EMBL" id="MFG1703377.1"/>
    </source>
</evidence>
<dbReference type="InterPro" id="IPR010231">
    <property type="entry name" value="SUF_FeS_clus_asmbl_SufB"/>
</dbReference>
<comment type="caution">
    <text evidence="4">The sequence shown here is derived from an EMBL/GenBank/DDBJ whole genome shotgun (WGS) entry which is preliminary data.</text>
</comment>
<dbReference type="InterPro" id="IPR037284">
    <property type="entry name" value="SUF_FeS_clus_asmbl_SufBD_sf"/>
</dbReference>
<dbReference type="InterPro" id="IPR055346">
    <property type="entry name" value="Fe-S_cluster_assembly_SufBD"/>
</dbReference>
<dbReference type="Pfam" id="PF01458">
    <property type="entry name" value="SUFBD_core"/>
    <property type="match status" value="1"/>
</dbReference>
<evidence type="ECO:0000259" key="3">
    <source>
        <dbReference type="Pfam" id="PF19295"/>
    </source>
</evidence>
<evidence type="ECO:0000256" key="1">
    <source>
        <dbReference type="ARBA" id="ARBA00043967"/>
    </source>
</evidence>
<dbReference type="NCBIfam" id="TIGR01980">
    <property type="entry name" value="sufB"/>
    <property type="match status" value="1"/>
</dbReference>
<accession>A0ABW7A7P1</accession>